<gene>
    <name evidence="1" type="ORF">OJ962_25970</name>
</gene>
<evidence type="ECO:0000313" key="1">
    <source>
        <dbReference type="EMBL" id="MDA0140970.1"/>
    </source>
</evidence>
<dbReference type="EMBL" id="JAPCID010000048">
    <property type="protein sequence ID" value="MDA0140970.1"/>
    <property type="molecule type" value="Genomic_DNA"/>
</dbReference>
<accession>A0ABT4RQX6</accession>
<evidence type="ECO:0000313" key="2">
    <source>
        <dbReference type="Proteomes" id="UP001147700"/>
    </source>
</evidence>
<sequence>MVALATSDGELWTEIVDSPRLSRDGLGVEAGPLHADGASLRVDLGPGLDVRFEDRREWPRRPFSPLGPAQMIPFLGQYWSPWLLGARARGSFGTRTLDAHGYAEKNWGAVFAAHWWWGQAEFVAFAGGRVHGVAPTAVAVWTEDELVTLAPPLARTVARAGAGEWSIRASSWRWNVELSGEAADALLLPVPIPRERRLEVRSRHHLLGRVEVTVRRGRRVWFRGESTMAALEDGATPA</sequence>
<dbReference type="Pfam" id="PF14249">
    <property type="entry name" value="Tocopherol_cycl"/>
    <property type="match status" value="1"/>
</dbReference>
<protein>
    <submittedName>
        <fullName evidence="1">Tocopherol cyclase family protein</fullName>
    </submittedName>
</protein>
<keyword evidence="2" id="KW-1185">Reference proteome</keyword>
<dbReference type="Proteomes" id="UP001147700">
    <property type="component" value="Unassembled WGS sequence"/>
</dbReference>
<reference evidence="1" key="1">
    <citation type="submission" date="2022-10" db="EMBL/GenBank/DDBJ databases">
        <title>The WGS of Solirubrobacter sp. CPCC 204708.</title>
        <authorList>
            <person name="Jiang Z."/>
        </authorList>
    </citation>
    <scope>NUCLEOTIDE SEQUENCE</scope>
    <source>
        <strain evidence="1">CPCC 204708</strain>
    </source>
</reference>
<proteinExistence type="predicted"/>
<dbReference type="InterPro" id="IPR025893">
    <property type="entry name" value="Tocopherol_cyclase"/>
</dbReference>
<comment type="caution">
    <text evidence="1">The sequence shown here is derived from an EMBL/GenBank/DDBJ whole genome shotgun (WGS) entry which is preliminary data.</text>
</comment>
<organism evidence="1 2">
    <name type="scientific">Solirubrobacter deserti</name>
    <dbReference type="NCBI Taxonomy" id="2282478"/>
    <lineage>
        <taxon>Bacteria</taxon>
        <taxon>Bacillati</taxon>
        <taxon>Actinomycetota</taxon>
        <taxon>Thermoleophilia</taxon>
        <taxon>Solirubrobacterales</taxon>
        <taxon>Solirubrobacteraceae</taxon>
        <taxon>Solirubrobacter</taxon>
    </lineage>
</organism>
<name>A0ABT4RQX6_9ACTN</name>
<dbReference type="RefSeq" id="WP_202957728.1">
    <property type="nucleotide sequence ID" value="NZ_JAPCID010000048.1"/>
</dbReference>